<dbReference type="AlphaFoldDB" id="A0A9E7NA59"/>
<organism evidence="2 3">
    <name type="scientific">Natronosalvus rutilus</name>
    <dbReference type="NCBI Taxonomy" id="2953753"/>
    <lineage>
        <taxon>Archaea</taxon>
        <taxon>Methanobacteriati</taxon>
        <taxon>Methanobacteriota</taxon>
        <taxon>Stenosarchaea group</taxon>
        <taxon>Halobacteria</taxon>
        <taxon>Halobacteriales</taxon>
        <taxon>Natrialbaceae</taxon>
        <taxon>Natronosalvus</taxon>
    </lineage>
</organism>
<dbReference type="Proteomes" id="UP001056855">
    <property type="component" value="Chromosome"/>
</dbReference>
<keyword evidence="3" id="KW-1185">Reference proteome</keyword>
<evidence type="ECO:0000313" key="2">
    <source>
        <dbReference type="EMBL" id="UTF53676.1"/>
    </source>
</evidence>
<dbReference type="Pfam" id="PF24035">
    <property type="entry name" value="DUF7344"/>
    <property type="match status" value="1"/>
</dbReference>
<dbReference type="KEGG" id="sawl:NGM29_18220"/>
<dbReference type="RefSeq" id="WP_254158200.1">
    <property type="nucleotide sequence ID" value="NZ_CP100355.1"/>
</dbReference>
<sequence length="115" mass="12917">MSKTRPMVRNREVAYRVLANPRQRRLLTTLAERGRDSVDGLVEAVTRRECLPDDDAEDRRRVRRDVHVSLVHVHLPMVADHGLIEYDRDEGDVALLDGSGSAAFEGVLELAVSEA</sequence>
<dbReference type="InterPro" id="IPR055768">
    <property type="entry name" value="DUF7344"/>
</dbReference>
<dbReference type="EMBL" id="CP100355">
    <property type="protein sequence ID" value="UTF53676.1"/>
    <property type="molecule type" value="Genomic_DNA"/>
</dbReference>
<evidence type="ECO:0000259" key="1">
    <source>
        <dbReference type="Pfam" id="PF24035"/>
    </source>
</evidence>
<proteinExistence type="predicted"/>
<name>A0A9E7NA59_9EURY</name>
<evidence type="ECO:0000313" key="3">
    <source>
        <dbReference type="Proteomes" id="UP001056855"/>
    </source>
</evidence>
<reference evidence="2" key="1">
    <citation type="submission" date="2022-06" db="EMBL/GenBank/DDBJ databases">
        <title>Diverse halophilic archaea isolated from saline environments.</title>
        <authorList>
            <person name="Cui H.-L."/>
        </authorList>
    </citation>
    <scope>NUCLEOTIDE SEQUENCE</scope>
    <source>
        <strain evidence="2">WLHS1</strain>
    </source>
</reference>
<dbReference type="Gene3D" id="1.10.10.10">
    <property type="entry name" value="Winged helix-like DNA-binding domain superfamily/Winged helix DNA-binding domain"/>
    <property type="match status" value="1"/>
</dbReference>
<dbReference type="GeneID" id="73292024"/>
<dbReference type="InterPro" id="IPR036388">
    <property type="entry name" value="WH-like_DNA-bd_sf"/>
</dbReference>
<protein>
    <recommendedName>
        <fullName evidence="1">DUF7344 domain-containing protein</fullName>
    </recommendedName>
</protein>
<feature type="domain" description="DUF7344" evidence="1">
    <location>
        <begin position="15"/>
        <end position="93"/>
    </location>
</feature>
<gene>
    <name evidence="2" type="ORF">NGM29_18220</name>
</gene>
<accession>A0A9E7NA59</accession>